<feature type="region of interest" description="Disordered" evidence="1">
    <location>
        <begin position="132"/>
        <end position="158"/>
    </location>
</feature>
<dbReference type="PROSITE" id="PS51257">
    <property type="entry name" value="PROKAR_LIPOPROTEIN"/>
    <property type="match status" value="1"/>
</dbReference>
<evidence type="ECO:0000313" key="3">
    <source>
        <dbReference type="Proteomes" id="UP000036202"/>
    </source>
</evidence>
<protein>
    <recommendedName>
        <fullName evidence="4">Lipoprotein</fullName>
    </recommendedName>
</protein>
<evidence type="ECO:0000313" key="2">
    <source>
        <dbReference type="EMBL" id="AWG44162.1"/>
    </source>
</evidence>
<gene>
    <name evidence="2" type="ORF">BEH_24230</name>
</gene>
<feature type="compositionally biased region" description="Basic and acidic residues" evidence="1">
    <location>
        <begin position="139"/>
        <end position="148"/>
    </location>
</feature>
<dbReference type="OrthoDB" id="9893268at2"/>
<evidence type="ECO:0008006" key="4">
    <source>
        <dbReference type="Google" id="ProtNLM"/>
    </source>
</evidence>
<feature type="compositionally biased region" description="Acidic residues" evidence="1">
    <location>
        <begin position="149"/>
        <end position="158"/>
    </location>
</feature>
<dbReference type="Proteomes" id="UP000036202">
    <property type="component" value="Chromosome"/>
</dbReference>
<keyword evidence="3" id="KW-1185">Reference proteome</keyword>
<reference evidence="3" key="2">
    <citation type="submission" date="2015-06" db="EMBL/GenBank/DDBJ databases">
        <title>Genome Sequence of Bacillus endophyticus and Analysis of its Companion Mechanism in the Ketogulonigenium vulgare-Bacillus strain Consortium.</title>
        <authorList>
            <person name="Jia N."/>
            <person name="Du J."/>
            <person name="Ding M.-Z."/>
            <person name="Gao F."/>
            <person name="Yuan Y.-J."/>
        </authorList>
    </citation>
    <scope>NUCLEOTIDE SEQUENCE [LARGE SCALE GENOMIC DNA]</scope>
    <source>
        <strain evidence="3">Hbe603</strain>
    </source>
</reference>
<name>A0A2S1LZB8_9BACI</name>
<evidence type="ECO:0000256" key="1">
    <source>
        <dbReference type="SAM" id="MobiDB-lite"/>
    </source>
</evidence>
<dbReference type="AlphaFoldDB" id="A0A2S1LZB8"/>
<reference evidence="2 3" key="1">
    <citation type="journal article" date="2015" name="PLoS ONE">
        <title>Genome Sequence of Bacillus endophyticus and Analysis of Its Companion Mechanism in the Ketogulonigenium vulgare-Bacillus Strain Consortium.</title>
        <authorList>
            <person name="Jia N."/>
            <person name="Du J."/>
            <person name="Ding M.Z."/>
            <person name="Gao F."/>
            <person name="Yuan Y.J."/>
        </authorList>
    </citation>
    <scope>NUCLEOTIDE SEQUENCE [LARGE SCALE GENOMIC DNA]</scope>
    <source>
        <strain evidence="2 3">Hbe603</strain>
    </source>
</reference>
<proteinExistence type="predicted"/>
<organism evidence="2 3">
    <name type="scientific">Priestia filamentosa</name>
    <dbReference type="NCBI Taxonomy" id="1402861"/>
    <lineage>
        <taxon>Bacteria</taxon>
        <taxon>Bacillati</taxon>
        <taxon>Bacillota</taxon>
        <taxon>Bacilli</taxon>
        <taxon>Bacillales</taxon>
        <taxon>Bacillaceae</taxon>
        <taxon>Priestia</taxon>
    </lineage>
</organism>
<dbReference type="RefSeq" id="WP_048896736.1">
    <property type="nucleotide sequence ID" value="NZ_CP011974.1"/>
</dbReference>
<sequence length="276" mass="31362">MKSILKWIPIVGILFFVVGCSGKEVPKGFSEESYDEFVSIYEDFQKAKDKEKEYPTDKLEFIDEYAKKEKDGELTKKEAMTFGNLGMLVLIYNVPFTDEGYEENLRKVNGIEGVYASQTVEDYEKEVTNLLGIENESSNSDKGEKKEEPVEEEVAEDNGETIAKKELYAVASNFLENLLGAPDRIIPADYTNSVVQKREDGLYYISSSYTVTGTGAQPNTYYEYEMLVDEQGNFKDAYMPNTIGRYNRPIVYDKLKAAGMMTEELEAKSYTIPMVQ</sequence>
<dbReference type="EMBL" id="CP011974">
    <property type="protein sequence ID" value="AWG44162.1"/>
    <property type="molecule type" value="Genomic_DNA"/>
</dbReference>
<accession>A0A2S1LZB8</accession>
<dbReference type="KEGG" id="beo:BEH_24230"/>